<protein>
    <submittedName>
        <fullName evidence="1">Uncharacterized protein</fullName>
    </submittedName>
</protein>
<accession>A0A7W9ZZ24</accession>
<gene>
    <name evidence="1" type="ORF">GGE66_005697</name>
</gene>
<dbReference type="RefSeq" id="WP_174293577.1">
    <property type="nucleotide sequence ID" value="NZ_JACIIJ010000017.1"/>
</dbReference>
<dbReference type="EMBL" id="JACIIJ010000017">
    <property type="protein sequence ID" value="MBB6224678.1"/>
    <property type="molecule type" value="Genomic_DNA"/>
</dbReference>
<proteinExistence type="predicted"/>
<dbReference type="Proteomes" id="UP000517187">
    <property type="component" value="Unassembled WGS sequence"/>
</dbReference>
<evidence type="ECO:0000313" key="1">
    <source>
        <dbReference type="EMBL" id="MBB6224678.1"/>
    </source>
</evidence>
<evidence type="ECO:0000313" key="2">
    <source>
        <dbReference type="Proteomes" id="UP000517187"/>
    </source>
</evidence>
<dbReference type="AlphaFoldDB" id="A0A7W9ZZ24"/>
<reference evidence="1 2" key="1">
    <citation type="submission" date="2020-08" db="EMBL/GenBank/DDBJ databases">
        <title>Genomic Encyclopedia of Type Strains, Phase IV (KMG-V): Genome sequencing to study the core and pangenomes of soil and plant-associated prokaryotes.</title>
        <authorList>
            <person name="Whitman W."/>
        </authorList>
    </citation>
    <scope>NUCLEOTIDE SEQUENCE [LARGE SCALE GENOMIC DNA]</scope>
    <source>
        <strain evidence="1 2">SEMIA 4011</strain>
    </source>
</reference>
<sequence>MSMRAVIALSILGFLPSQSGRDGISPNGGKERLGKIARLAGFGFYLL</sequence>
<comment type="caution">
    <text evidence="1">The sequence shown here is derived from an EMBL/GenBank/DDBJ whole genome shotgun (WGS) entry which is preliminary data.</text>
</comment>
<name>A0A7W9ZZ24_RHILE</name>
<organism evidence="1 2">
    <name type="scientific">Rhizobium leguminosarum</name>
    <dbReference type="NCBI Taxonomy" id="384"/>
    <lineage>
        <taxon>Bacteria</taxon>
        <taxon>Pseudomonadati</taxon>
        <taxon>Pseudomonadota</taxon>
        <taxon>Alphaproteobacteria</taxon>
        <taxon>Hyphomicrobiales</taxon>
        <taxon>Rhizobiaceae</taxon>
        <taxon>Rhizobium/Agrobacterium group</taxon>
        <taxon>Rhizobium</taxon>
    </lineage>
</organism>